<evidence type="ECO:0000313" key="3">
    <source>
        <dbReference type="Proteomes" id="UP001596283"/>
    </source>
</evidence>
<dbReference type="EMBL" id="JBHSSI010000051">
    <property type="protein sequence ID" value="MFC6261043.1"/>
    <property type="molecule type" value="Genomic_DNA"/>
</dbReference>
<feature type="transmembrane region" description="Helical" evidence="1">
    <location>
        <begin position="143"/>
        <end position="162"/>
    </location>
</feature>
<dbReference type="Pfam" id="PF13630">
    <property type="entry name" value="SdpI"/>
    <property type="match status" value="1"/>
</dbReference>
<dbReference type="RefSeq" id="WP_125688906.1">
    <property type="nucleotide sequence ID" value="NZ_JBHSSI010000051.1"/>
</dbReference>
<gene>
    <name evidence="2" type="ORF">ACFP1C_08840</name>
</gene>
<sequence>MLLPHYTPAKTRLFLLGNALLLLLNWLAQLTQFKAGYLRPVRSSVDLLAFTVIFLLLLVASFINKPITFAKMLLDFNLVFTIYALILLFFPQVLQTATLNRNLGGIALTVSLLALTLPYVSRNHLVGIRLPWTYNSPVVWQKTNLLGAHLLLANGILSGFFAQLSADWLTRALITGVIVMAAVTTVYSYRLSKKV</sequence>
<keyword evidence="3" id="KW-1185">Reference proteome</keyword>
<protein>
    <submittedName>
        <fullName evidence="2">SdpI family protein</fullName>
    </submittedName>
</protein>
<dbReference type="Proteomes" id="UP001596283">
    <property type="component" value="Unassembled WGS sequence"/>
</dbReference>
<keyword evidence="1" id="KW-0812">Transmembrane</keyword>
<evidence type="ECO:0000313" key="2">
    <source>
        <dbReference type="EMBL" id="MFC6261043.1"/>
    </source>
</evidence>
<keyword evidence="1" id="KW-0472">Membrane</keyword>
<evidence type="ECO:0000256" key="1">
    <source>
        <dbReference type="SAM" id="Phobius"/>
    </source>
</evidence>
<accession>A0ABW1TGD6</accession>
<keyword evidence="1" id="KW-1133">Transmembrane helix</keyword>
<proteinExistence type="predicted"/>
<reference evidence="3" key="1">
    <citation type="journal article" date="2019" name="Int. J. Syst. Evol. Microbiol.">
        <title>The Global Catalogue of Microorganisms (GCM) 10K type strain sequencing project: providing services to taxonomists for standard genome sequencing and annotation.</title>
        <authorList>
            <consortium name="The Broad Institute Genomics Platform"/>
            <consortium name="The Broad Institute Genome Sequencing Center for Infectious Disease"/>
            <person name="Wu L."/>
            <person name="Ma J."/>
        </authorList>
    </citation>
    <scope>NUCLEOTIDE SEQUENCE [LARGE SCALE GENOMIC DNA]</scope>
    <source>
        <strain evidence="3">CCM 8908</strain>
    </source>
</reference>
<name>A0ABW1TGD6_9LACO</name>
<feature type="transmembrane region" description="Helical" evidence="1">
    <location>
        <begin position="168"/>
        <end position="189"/>
    </location>
</feature>
<feature type="transmembrane region" description="Helical" evidence="1">
    <location>
        <begin position="103"/>
        <end position="122"/>
    </location>
</feature>
<organism evidence="2 3">
    <name type="scientific">Levilactobacillus fujinensis</name>
    <dbReference type="NCBI Taxonomy" id="2486024"/>
    <lineage>
        <taxon>Bacteria</taxon>
        <taxon>Bacillati</taxon>
        <taxon>Bacillota</taxon>
        <taxon>Bacilli</taxon>
        <taxon>Lactobacillales</taxon>
        <taxon>Lactobacillaceae</taxon>
        <taxon>Levilactobacillus</taxon>
    </lineage>
</organism>
<feature type="transmembrane region" description="Helical" evidence="1">
    <location>
        <begin position="76"/>
        <end position="97"/>
    </location>
</feature>
<dbReference type="InterPro" id="IPR025962">
    <property type="entry name" value="SdpI/YhfL"/>
</dbReference>
<feature type="transmembrane region" description="Helical" evidence="1">
    <location>
        <begin position="46"/>
        <end position="64"/>
    </location>
</feature>
<comment type="caution">
    <text evidence="2">The sequence shown here is derived from an EMBL/GenBank/DDBJ whole genome shotgun (WGS) entry which is preliminary data.</text>
</comment>